<dbReference type="OrthoDB" id="5165900at2"/>
<comment type="caution">
    <text evidence="2">The sequence shown here is derived from an EMBL/GenBank/DDBJ whole genome shotgun (WGS) entry which is preliminary data.</text>
</comment>
<dbReference type="Pfam" id="PF13524">
    <property type="entry name" value="Glyco_trans_1_2"/>
    <property type="match status" value="1"/>
</dbReference>
<protein>
    <submittedName>
        <fullName evidence="2">Glycosyltransferase family 1 protein</fullName>
    </submittedName>
</protein>
<reference evidence="2 3" key="1">
    <citation type="journal article" date="2018" name="Front. Microbiol.">
        <title>Novel Insights Into Bacterial Dimethylsulfoniopropionate Catabolism in the East China Sea.</title>
        <authorList>
            <person name="Liu J."/>
            <person name="Liu J."/>
            <person name="Zhang S.H."/>
            <person name="Liang J."/>
            <person name="Lin H."/>
            <person name="Song D."/>
            <person name="Yang G.P."/>
            <person name="Todd J.D."/>
            <person name="Zhang X.H."/>
        </authorList>
    </citation>
    <scope>NUCLEOTIDE SEQUENCE [LARGE SCALE GENOMIC DNA]</scope>
    <source>
        <strain evidence="2 3">ZYFD042</strain>
    </source>
</reference>
<accession>A0A443JP37</accession>
<keyword evidence="2" id="KW-0808">Transferase</keyword>
<evidence type="ECO:0000313" key="3">
    <source>
        <dbReference type="Proteomes" id="UP000285970"/>
    </source>
</evidence>
<dbReference type="AlphaFoldDB" id="A0A443JP37"/>
<name>A0A443JP37_9MICO</name>
<dbReference type="GO" id="GO:0016740">
    <property type="term" value="F:transferase activity"/>
    <property type="evidence" value="ECO:0007669"/>
    <property type="project" value="UniProtKB-KW"/>
</dbReference>
<evidence type="ECO:0000313" key="2">
    <source>
        <dbReference type="EMBL" id="RWR22268.1"/>
    </source>
</evidence>
<sequence>MSMLQVARSLWRSARDRPVFRPLVARLDRLWWFRAIARADIVDLDYVRAQTGRALSANAAIRRYVSGGYRDGFRLNPLFVDTAVGDHLPEAWRVPALYAYVVADPRGLQVSPLWDATAYGERHPEAWSVPGGPVAHAWHRREEESLPFGPDALPSPAPWSRLSKVIADAAHRARVGGEIAAPPGTVPLEREMLVALGPDEWDFDESIAEAIAFAAVAGQGSAIAVLDPRAEDWTLAQIAAASTARVRVSRRRHDDAASALDELRRTSIAEIIVLRGPNQTLTAGDAGTLADRVHEHGAGTFLAPVWLDGDGTIAAIGATGEGRFLAGHPVEDLTPLLDADGPSLEVPALAGSTFAAHRADIDAELRGADAAAAASVGGTAHVALDLYSRTRSPIPPAELPHLAANADALLERAGWERARTGPSPRVQRPVRATVLADGTTVPVLRWALRTAAPVGPRAEGWGDTHFARALAAALRRQGQEVVIDAYPARHRPTRHLDDVTVALRGPEPLEASPFGTSLLWIISHPDQIGTDDVAGFDAVFSASAPWARRAAAELGVPITPLLQCTDATRFRPSGAPRGRDILFVGTARGILRPSVVEPIRAGIPVTVIGPDWRGWIPADRIAATGVDNDALPDLYERAGVVLNDHWPAMRERGFIGNRLFDVVAAGGRAISDRVEGIDALFEGAVRTYGSIPELIDMLSGDLDEIFPTRDVLARIAERVRAEHSFDARARALLDAALHARDDGGDDGKSPTGLAS</sequence>
<gene>
    <name evidence="2" type="ORF">D8Y23_02755</name>
</gene>
<organism evidence="2 3">
    <name type="scientific">Microbacterium enclense</name>
    <dbReference type="NCBI Taxonomy" id="993073"/>
    <lineage>
        <taxon>Bacteria</taxon>
        <taxon>Bacillati</taxon>
        <taxon>Actinomycetota</taxon>
        <taxon>Actinomycetes</taxon>
        <taxon>Micrococcales</taxon>
        <taxon>Microbacteriaceae</taxon>
        <taxon>Microbacterium</taxon>
    </lineage>
</organism>
<dbReference type="EMBL" id="RBZY01000006">
    <property type="protein sequence ID" value="RWR22268.1"/>
    <property type="molecule type" value="Genomic_DNA"/>
</dbReference>
<feature type="domain" description="Spore protein YkvP/CgeB glycosyl transferase-like" evidence="1">
    <location>
        <begin position="595"/>
        <end position="734"/>
    </location>
</feature>
<proteinExistence type="predicted"/>
<dbReference type="InterPro" id="IPR055259">
    <property type="entry name" value="YkvP/CgeB_Glyco_trans-like"/>
</dbReference>
<evidence type="ECO:0000259" key="1">
    <source>
        <dbReference type="Pfam" id="PF13524"/>
    </source>
</evidence>
<dbReference type="Proteomes" id="UP000285970">
    <property type="component" value="Unassembled WGS sequence"/>
</dbReference>